<gene>
    <name evidence="2" type="ORF">R1flu_011371</name>
</gene>
<evidence type="ECO:0000313" key="3">
    <source>
        <dbReference type="Proteomes" id="UP001605036"/>
    </source>
</evidence>
<feature type="compositionally biased region" description="Basic and acidic residues" evidence="1">
    <location>
        <begin position="37"/>
        <end position="49"/>
    </location>
</feature>
<proteinExistence type="predicted"/>
<reference evidence="2 3" key="1">
    <citation type="submission" date="2024-09" db="EMBL/GenBank/DDBJ databases">
        <title>Chromosome-scale assembly of Riccia fluitans.</title>
        <authorList>
            <person name="Paukszto L."/>
            <person name="Sawicki J."/>
            <person name="Karawczyk K."/>
            <person name="Piernik-Szablinska J."/>
            <person name="Szczecinska M."/>
            <person name="Mazdziarz M."/>
        </authorList>
    </citation>
    <scope>NUCLEOTIDE SEQUENCE [LARGE SCALE GENOMIC DNA]</scope>
    <source>
        <strain evidence="2">Rf_01</strain>
        <tissue evidence="2">Aerial parts of the thallus</tissue>
    </source>
</reference>
<organism evidence="2 3">
    <name type="scientific">Riccia fluitans</name>
    <dbReference type="NCBI Taxonomy" id="41844"/>
    <lineage>
        <taxon>Eukaryota</taxon>
        <taxon>Viridiplantae</taxon>
        <taxon>Streptophyta</taxon>
        <taxon>Embryophyta</taxon>
        <taxon>Marchantiophyta</taxon>
        <taxon>Marchantiopsida</taxon>
        <taxon>Marchantiidae</taxon>
        <taxon>Marchantiales</taxon>
        <taxon>Ricciaceae</taxon>
        <taxon>Riccia</taxon>
    </lineage>
</organism>
<feature type="region of interest" description="Disordered" evidence="1">
    <location>
        <begin position="1"/>
        <end position="55"/>
    </location>
</feature>
<dbReference type="EMBL" id="JBHFFA010000002">
    <property type="protein sequence ID" value="KAL2643784.1"/>
    <property type="molecule type" value="Genomic_DNA"/>
</dbReference>
<dbReference type="Proteomes" id="UP001605036">
    <property type="component" value="Unassembled WGS sequence"/>
</dbReference>
<comment type="caution">
    <text evidence="2">The sequence shown here is derived from an EMBL/GenBank/DDBJ whole genome shotgun (WGS) entry which is preliminary data.</text>
</comment>
<evidence type="ECO:0000256" key="1">
    <source>
        <dbReference type="SAM" id="MobiDB-lite"/>
    </source>
</evidence>
<keyword evidence="3" id="KW-1185">Reference proteome</keyword>
<dbReference type="AlphaFoldDB" id="A0ABD1Z7L7"/>
<feature type="compositionally biased region" description="Polar residues" evidence="1">
    <location>
        <begin position="15"/>
        <end position="26"/>
    </location>
</feature>
<name>A0ABD1Z7L7_9MARC</name>
<accession>A0ABD1Z7L7</accession>
<protein>
    <submittedName>
        <fullName evidence="2">Uncharacterized protein</fullName>
    </submittedName>
</protein>
<evidence type="ECO:0000313" key="2">
    <source>
        <dbReference type="EMBL" id="KAL2643784.1"/>
    </source>
</evidence>
<sequence>MGKSSVGVGAEGDRLTSSSSEFNPTSGARIGALSMEGGRDCPGKTEEVNPPKSATVVNKRTANFRQSRQIRRDRASSNMVSEKDNWVRQFLAMWPTWPHLKHRGFLCC</sequence>